<evidence type="ECO:0000256" key="1">
    <source>
        <dbReference type="SAM" id="MobiDB-lite"/>
    </source>
</evidence>
<comment type="caution">
    <text evidence="2">The sequence shown here is derived from an EMBL/GenBank/DDBJ whole genome shotgun (WGS) entry which is preliminary data.</text>
</comment>
<organism evidence="2 3">
    <name type="scientific">Halorubrum pallidum</name>
    <dbReference type="NCBI Taxonomy" id="1526114"/>
    <lineage>
        <taxon>Archaea</taxon>
        <taxon>Methanobacteriati</taxon>
        <taxon>Methanobacteriota</taxon>
        <taxon>Stenosarchaea group</taxon>
        <taxon>Halobacteria</taxon>
        <taxon>Halobacteriales</taxon>
        <taxon>Haloferacaceae</taxon>
        <taxon>Halorubrum</taxon>
    </lineage>
</organism>
<reference evidence="2 3" key="1">
    <citation type="journal article" date="2019" name="Int. J. Syst. Evol. Microbiol.">
        <title>The Global Catalogue of Microorganisms (GCM) 10K type strain sequencing project: providing services to taxonomists for standard genome sequencing and annotation.</title>
        <authorList>
            <consortium name="The Broad Institute Genomics Platform"/>
            <consortium name="The Broad Institute Genome Sequencing Center for Infectious Disease"/>
            <person name="Wu L."/>
            <person name="Ma J."/>
        </authorList>
    </citation>
    <scope>NUCLEOTIDE SEQUENCE [LARGE SCALE GENOMIC DNA]</scope>
    <source>
        <strain evidence="2 3">PJ61</strain>
    </source>
</reference>
<proteinExistence type="predicted"/>
<gene>
    <name evidence="2" type="ORF">ACFQDD_06620</name>
</gene>
<evidence type="ECO:0000313" key="3">
    <source>
        <dbReference type="Proteomes" id="UP001596274"/>
    </source>
</evidence>
<feature type="non-terminal residue" evidence="2">
    <location>
        <position position="64"/>
    </location>
</feature>
<name>A0ABD5T5S6_9EURY</name>
<feature type="region of interest" description="Disordered" evidence="1">
    <location>
        <begin position="1"/>
        <end position="64"/>
    </location>
</feature>
<protein>
    <submittedName>
        <fullName evidence="2">Uncharacterized protein</fullName>
    </submittedName>
</protein>
<dbReference type="EMBL" id="JBHSWT010000296">
    <property type="protein sequence ID" value="MFC6771192.1"/>
    <property type="molecule type" value="Genomic_DNA"/>
</dbReference>
<dbReference type="Proteomes" id="UP001596274">
    <property type="component" value="Unassembled WGS sequence"/>
</dbReference>
<keyword evidence="3" id="KW-1185">Reference proteome</keyword>
<evidence type="ECO:0000313" key="2">
    <source>
        <dbReference type="EMBL" id="MFC6771192.1"/>
    </source>
</evidence>
<sequence>MSLLSRLRARSCRGETEAGARPRVSSSVDGDIDVVADRGSDEPDETESLDQRHASGDGPDQVSA</sequence>
<dbReference type="AlphaFoldDB" id="A0ABD5T5S6"/>
<accession>A0ABD5T5S6</accession>